<sequence>MGDPWVDPSVDPRDDQVAAVAGATAAVATSALASLLKPTAASSIEQKQIVLQRALSSYFHHLLSLDELSKQVRNLLSKGFSKDSEACEDREACELSYKTLYEQYQIEVGVVSSAYQKFSEAQNSYDAVAYGEYFQCKQNYLVKLREYITLREALYNNLLQFREAQPNSRDDVRRNPPWDWEKFMKSYGPLLSKLLELGETRLKMSSDAILAIVDRIRTVYRSYDACLKQLVQLSEVFSVHNQKRLFSLYPWVYLNSRENTKSLSQEMEQRFQEEQRKSGGQHMMKLLESLFPEIIEKFSEQKRKRPDDFSRYVDGVMSALPIQQVFQGVEGMLPAEAYRYVLSGLPPASLSEYQQVESEDRVFAADIYKFVQKFPVVPFTGVLDFEAKIVFEVKEPVSSSPLSAV</sequence>
<name>A0ABS3APT4_9BACT</name>
<protein>
    <submittedName>
        <fullName evidence="1">Uncharacterized protein</fullName>
    </submittedName>
</protein>
<comment type="caution">
    <text evidence="1">The sequence shown here is derived from an EMBL/GenBank/DDBJ whole genome shotgun (WGS) entry which is preliminary data.</text>
</comment>
<dbReference type="EMBL" id="JAFITR010000018">
    <property type="protein sequence ID" value="MBN4066708.1"/>
    <property type="molecule type" value="Genomic_DNA"/>
</dbReference>
<proteinExistence type="predicted"/>
<evidence type="ECO:0000313" key="2">
    <source>
        <dbReference type="Proteomes" id="UP000722121"/>
    </source>
</evidence>
<gene>
    <name evidence="1" type="ORF">JYU14_01335</name>
</gene>
<keyword evidence="2" id="KW-1185">Reference proteome</keyword>
<accession>A0ABS3APT4</accession>
<organism evidence="1 2">
    <name type="scientific">Simkania negevensis</name>
    <dbReference type="NCBI Taxonomy" id="83561"/>
    <lineage>
        <taxon>Bacteria</taxon>
        <taxon>Pseudomonadati</taxon>
        <taxon>Chlamydiota</taxon>
        <taxon>Chlamydiia</taxon>
        <taxon>Parachlamydiales</taxon>
        <taxon>Simkaniaceae</taxon>
        <taxon>Simkania</taxon>
    </lineage>
</organism>
<evidence type="ECO:0000313" key="1">
    <source>
        <dbReference type="EMBL" id="MBN4066708.1"/>
    </source>
</evidence>
<dbReference type="Proteomes" id="UP000722121">
    <property type="component" value="Unassembled WGS sequence"/>
</dbReference>
<reference evidence="1 2" key="1">
    <citation type="submission" date="2021-02" db="EMBL/GenBank/DDBJ databases">
        <title>Activity-based single-cell genomes from oceanic crustal fluid captures similar information to metagenomic and metatranscriptomic surveys with orders of magnitude less sampling.</title>
        <authorList>
            <person name="D'Angelo T.S."/>
            <person name="Orcutt B.N."/>
        </authorList>
    </citation>
    <scope>NUCLEOTIDE SEQUENCE [LARGE SCALE GENOMIC DNA]</scope>
    <source>
        <strain evidence="1">AH-315-G07</strain>
    </source>
</reference>